<dbReference type="HOGENOM" id="CLU_3408217_0_0_1"/>
<protein>
    <submittedName>
        <fullName evidence="1 2">Uncharacterized protein</fullName>
    </submittedName>
</protein>
<dbReference type="InParanoid" id="B0W6W7"/>
<accession>B0W6W7</accession>
<reference evidence="2" key="2">
    <citation type="submission" date="2021-02" db="UniProtKB">
        <authorList>
            <consortium name="EnsemblMetazoa"/>
        </authorList>
    </citation>
    <scope>IDENTIFICATION</scope>
    <source>
        <strain evidence="2">JHB</strain>
    </source>
</reference>
<name>B0W6W7_CULQU</name>
<evidence type="ECO:0000313" key="2">
    <source>
        <dbReference type="EnsemblMetazoa" id="CPIJ003065-PA"/>
    </source>
</evidence>
<evidence type="ECO:0000313" key="1">
    <source>
        <dbReference type="EMBL" id="EDS37113.1"/>
    </source>
</evidence>
<organism>
    <name type="scientific">Culex quinquefasciatus</name>
    <name type="common">Southern house mosquito</name>
    <name type="synonym">Culex pungens</name>
    <dbReference type="NCBI Taxonomy" id="7176"/>
    <lineage>
        <taxon>Eukaryota</taxon>
        <taxon>Metazoa</taxon>
        <taxon>Ecdysozoa</taxon>
        <taxon>Arthropoda</taxon>
        <taxon>Hexapoda</taxon>
        <taxon>Insecta</taxon>
        <taxon>Pterygota</taxon>
        <taxon>Neoptera</taxon>
        <taxon>Endopterygota</taxon>
        <taxon>Diptera</taxon>
        <taxon>Nematocera</taxon>
        <taxon>Culicoidea</taxon>
        <taxon>Culicidae</taxon>
        <taxon>Culicinae</taxon>
        <taxon>Culicini</taxon>
        <taxon>Culex</taxon>
        <taxon>Culex</taxon>
    </lineage>
</organism>
<dbReference type="EMBL" id="DS231850">
    <property type="protein sequence ID" value="EDS37113.1"/>
    <property type="molecule type" value="Genomic_DNA"/>
</dbReference>
<dbReference type="VEuPathDB" id="VectorBase:CPIJ003065"/>
<gene>
    <name evidence="2" type="primary">6034076</name>
    <name evidence="1" type="ORF">CpipJ_CPIJ003065</name>
</gene>
<sequence length="30" mass="3327">AIEDTFFWGGSVPYIECVVRNGVVEIKSPN</sequence>
<proteinExistence type="predicted"/>
<dbReference type="KEGG" id="cqu:CpipJ_CPIJ003065"/>
<evidence type="ECO:0000313" key="3">
    <source>
        <dbReference type="Proteomes" id="UP000002320"/>
    </source>
</evidence>
<feature type="non-terminal residue" evidence="1">
    <location>
        <position position="1"/>
    </location>
</feature>
<keyword evidence="3" id="KW-1185">Reference proteome</keyword>
<dbReference type="Proteomes" id="UP000002320">
    <property type="component" value="Unassembled WGS sequence"/>
</dbReference>
<dbReference type="AlphaFoldDB" id="B0W6W7"/>
<reference evidence="1" key="1">
    <citation type="submission" date="2007-03" db="EMBL/GenBank/DDBJ databases">
        <title>Annotation of Culex pipiens quinquefasciatus.</title>
        <authorList>
            <consortium name="The Broad Institute Genome Sequencing Platform"/>
            <person name="Atkinson P.W."/>
            <person name="Hemingway J."/>
            <person name="Christensen B.M."/>
            <person name="Higgs S."/>
            <person name="Kodira C."/>
            <person name="Hannick L."/>
            <person name="Megy K."/>
            <person name="O'Leary S."/>
            <person name="Pearson M."/>
            <person name="Haas B.J."/>
            <person name="Mauceli E."/>
            <person name="Wortman J.R."/>
            <person name="Lee N.H."/>
            <person name="Guigo R."/>
            <person name="Stanke M."/>
            <person name="Alvarado L."/>
            <person name="Amedeo P."/>
            <person name="Antoine C.H."/>
            <person name="Arensburger P."/>
            <person name="Bidwell S.L."/>
            <person name="Crawford M."/>
            <person name="Camaro F."/>
            <person name="Devon K."/>
            <person name="Engels R."/>
            <person name="Hammond M."/>
            <person name="Howarth C."/>
            <person name="Koehrsen M."/>
            <person name="Lawson D."/>
            <person name="Montgomery P."/>
            <person name="Nene V."/>
            <person name="Nusbaum C."/>
            <person name="Puiu D."/>
            <person name="Romero-Severson J."/>
            <person name="Severson D.W."/>
            <person name="Shumway M."/>
            <person name="Sisk P."/>
            <person name="Stolte C."/>
            <person name="Zeng Q."/>
            <person name="Eisenstadt E."/>
            <person name="Fraser-Liggett C."/>
            <person name="Strausberg R."/>
            <person name="Galagan J."/>
            <person name="Birren B."/>
            <person name="Collins F.H."/>
        </authorList>
    </citation>
    <scope>NUCLEOTIDE SEQUENCE [LARGE SCALE GENOMIC DNA]</scope>
    <source>
        <strain evidence="1">JHB</strain>
    </source>
</reference>
<dbReference type="EnsemblMetazoa" id="CPIJ003065-RA">
    <property type="protein sequence ID" value="CPIJ003065-PA"/>
    <property type="gene ID" value="CPIJ003065"/>
</dbReference>